<dbReference type="AlphaFoldDB" id="A0AAW3JWN4"/>
<name>A0AAW3JWN4_9FIRM</name>
<evidence type="ECO:0008006" key="3">
    <source>
        <dbReference type="Google" id="ProtNLM"/>
    </source>
</evidence>
<evidence type="ECO:0000313" key="2">
    <source>
        <dbReference type="Proteomes" id="UP000050833"/>
    </source>
</evidence>
<organism evidence="1 2">
    <name type="scientific">Butyribacter intestini</name>
    <dbReference type="NCBI Taxonomy" id="1703332"/>
    <lineage>
        <taxon>Bacteria</taxon>
        <taxon>Bacillati</taxon>
        <taxon>Bacillota</taxon>
        <taxon>Clostridia</taxon>
        <taxon>Lachnospirales</taxon>
        <taxon>Lachnospiraceae</taxon>
        <taxon>Butyribacter</taxon>
    </lineage>
</organism>
<dbReference type="EMBL" id="LLKB01000001">
    <property type="protein sequence ID" value="KQC86276.1"/>
    <property type="molecule type" value="Genomic_DNA"/>
</dbReference>
<evidence type="ECO:0000313" key="1">
    <source>
        <dbReference type="EMBL" id="KQC86276.1"/>
    </source>
</evidence>
<protein>
    <recommendedName>
        <fullName evidence="3">Bacterial mobilisation protein (MobC)</fullName>
    </recommendedName>
</protein>
<keyword evidence="2" id="KW-1185">Reference proteome</keyword>
<sequence>MNDAKTEILRVRMTPMEKAALSRQANDQHKTMSEYIRSIAKCPPEVTRDEFDGSILQMIYEINKIGVNINQIAKKYNEHNYVEPRADLLEKLDEVYGMMKSTIRLMKGA</sequence>
<proteinExistence type="predicted"/>
<dbReference type="Proteomes" id="UP000050833">
    <property type="component" value="Unassembled WGS sequence"/>
</dbReference>
<dbReference type="Pfam" id="PF21983">
    <property type="entry name" value="NikA-like"/>
    <property type="match status" value="1"/>
</dbReference>
<comment type="caution">
    <text evidence="1">The sequence shown here is derived from an EMBL/GenBank/DDBJ whole genome shotgun (WGS) entry which is preliminary data.</text>
</comment>
<accession>A0AAW3JWN4</accession>
<reference evidence="1 2" key="1">
    <citation type="submission" date="2015-10" db="EMBL/GenBank/DDBJ databases">
        <title>Butyribacter intestini gen. nov., sp. nov., a butyric acid-producing bacterium of the family Lachnospiraceae isolated from the human faeces.</title>
        <authorList>
            <person name="Zou Y."/>
            <person name="Xue W."/>
            <person name="Luo G."/>
            <person name="Lv M."/>
        </authorList>
    </citation>
    <scope>NUCLEOTIDE SEQUENCE [LARGE SCALE GENOMIC DNA]</scope>
    <source>
        <strain evidence="1 2">TF01-11</strain>
    </source>
</reference>
<dbReference type="RefSeq" id="WP_055941656.1">
    <property type="nucleotide sequence ID" value="NZ_LLKB01000001.1"/>
</dbReference>
<dbReference type="InterPro" id="IPR053842">
    <property type="entry name" value="NikA-like"/>
</dbReference>
<gene>
    <name evidence="1" type="ORF">APZ18_03555</name>
</gene>